<feature type="transmembrane region" description="Helical" evidence="5">
    <location>
        <begin position="102"/>
        <end position="121"/>
    </location>
</feature>
<feature type="transmembrane region" description="Helical" evidence="5">
    <location>
        <begin position="20"/>
        <end position="38"/>
    </location>
</feature>
<sequence>MFSRYPDYSATVWTWRLWPLWLCFICICIVPFVSLYRVGPLSSFYLEAGSLAGAVLLLLLTALTGRLNVRLPAASVYFLVLAAFWWLQARLMALTYPGLSDMTASAFVILALAAWACRGWVAEWGQERVVSVLAWTLLAGALIQAAVALMQFTGWASAEMFRGIIAYRGLREVSGQLGQRNHLGHYLMWGTLAASYLWAVRRMPGWLGFLTVLALTSVLGLVNSRTILTYVIGVGLLLPFWRWRAGRKADRLVLIMLFALVMTVVVQFGIGPLLDMFSGVKYDTALERVEGSGFSGSARDVEWRKAWTVFLSAPFWGHGWGSFSLQGFLVHAQMGKFSGNMLNVLFTHSHNIVLQLLAEMGLAGTLLVGLGFLAAIGRMFARPFNHASLLLLAMMAVSLCHSMLEYPLWYLYFLVPFALMAGLSPACEEDFSDGLKAVKWQNSGGALLALFLLAAIARLGWIYTDLVQFDRQSKKDDAAAVAAKITGLNKIAATEPMLRYYAQLSLTRRANPADPGIYPWAEKAAAEALTFRPYANAYQVGLYRYRLGQKQEAEAWMRKMYLYYPYSMPHYAEKIRSNSLLVPLDDELQTYCKKLRKQNSQAKPCDTAKKNTP</sequence>
<evidence type="ECO:0000256" key="5">
    <source>
        <dbReference type="SAM" id="Phobius"/>
    </source>
</evidence>
<keyword evidence="2 5" id="KW-0812">Transmembrane</keyword>
<feature type="transmembrane region" description="Helical" evidence="5">
    <location>
        <begin position="387"/>
        <end position="404"/>
    </location>
</feature>
<dbReference type="InterPro" id="IPR007016">
    <property type="entry name" value="O-antigen_ligase-rel_domated"/>
</dbReference>
<feature type="transmembrane region" description="Helical" evidence="5">
    <location>
        <begin position="352"/>
        <end position="375"/>
    </location>
</feature>
<dbReference type="InterPro" id="IPR051533">
    <property type="entry name" value="WaaL-like"/>
</dbReference>
<evidence type="ECO:0000256" key="2">
    <source>
        <dbReference type="ARBA" id="ARBA00022692"/>
    </source>
</evidence>
<dbReference type="PANTHER" id="PTHR37422:SF21">
    <property type="entry name" value="EXOQ-LIKE PROTEIN"/>
    <property type="match status" value="1"/>
</dbReference>
<organism evidence="8 9">
    <name type="scientific">Neisseria animaloris</name>
    <dbReference type="NCBI Taxonomy" id="326522"/>
    <lineage>
        <taxon>Bacteria</taxon>
        <taxon>Pseudomonadati</taxon>
        <taxon>Pseudomonadota</taxon>
        <taxon>Betaproteobacteria</taxon>
        <taxon>Neisseriales</taxon>
        <taxon>Neisseriaceae</taxon>
        <taxon>Neisseria</taxon>
    </lineage>
</organism>
<evidence type="ECO:0000313" key="8">
    <source>
        <dbReference type="EMBL" id="VEJ21600.1"/>
    </source>
</evidence>
<dbReference type="KEGG" id="nani:NCTC12227_01342"/>
<protein>
    <submittedName>
        <fullName evidence="8">Integral membrane protein</fullName>
    </submittedName>
</protein>
<dbReference type="PANTHER" id="PTHR37422">
    <property type="entry name" value="TEICHURONIC ACID BIOSYNTHESIS PROTEIN TUAE"/>
    <property type="match status" value="1"/>
</dbReference>
<dbReference type="Pfam" id="PF04932">
    <property type="entry name" value="Wzy_C"/>
    <property type="match status" value="1"/>
</dbReference>
<keyword evidence="4 5" id="KW-0472">Membrane</keyword>
<dbReference type="Pfam" id="PF11846">
    <property type="entry name" value="Wzy_C_2"/>
    <property type="match status" value="1"/>
</dbReference>
<keyword evidence="9" id="KW-1185">Reference proteome</keyword>
<dbReference type="EMBL" id="LR134516">
    <property type="protein sequence ID" value="VEJ21600.1"/>
    <property type="molecule type" value="Genomic_DNA"/>
</dbReference>
<feature type="domain" description="Virulence factor membrane-bound polymerase C-terminal" evidence="7">
    <location>
        <begin position="390"/>
        <end position="569"/>
    </location>
</feature>
<dbReference type="Proteomes" id="UP000268229">
    <property type="component" value="Chromosome"/>
</dbReference>
<dbReference type="GO" id="GO:0016020">
    <property type="term" value="C:membrane"/>
    <property type="evidence" value="ECO:0007669"/>
    <property type="project" value="UniProtKB-SubCell"/>
</dbReference>
<gene>
    <name evidence="8" type="ORF">NCTC12227_01342</name>
</gene>
<dbReference type="OrthoDB" id="4448at2"/>
<keyword evidence="3 5" id="KW-1133">Transmembrane helix</keyword>
<evidence type="ECO:0000256" key="4">
    <source>
        <dbReference type="ARBA" id="ARBA00023136"/>
    </source>
</evidence>
<feature type="transmembrane region" description="Helical" evidence="5">
    <location>
        <begin position="206"/>
        <end position="222"/>
    </location>
</feature>
<evidence type="ECO:0000256" key="1">
    <source>
        <dbReference type="ARBA" id="ARBA00004141"/>
    </source>
</evidence>
<accession>A0A3S5BVX4</accession>
<feature type="transmembrane region" description="Helical" evidence="5">
    <location>
        <begin position="447"/>
        <end position="464"/>
    </location>
</feature>
<dbReference type="InterPro" id="IPR021797">
    <property type="entry name" value="Wzy_C_2"/>
</dbReference>
<feature type="transmembrane region" description="Helical" evidence="5">
    <location>
        <begin position="183"/>
        <end position="199"/>
    </location>
</feature>
<feature type="transmembrane region" description="Helical" evidence="5">
    <location>
        <begin position="252"/>
        <end position="274"/>
    </location>
</feature>
<dbReference type="STRING" id="326522.BWD08_06075"/>
<proteinExistence type="predicted"/>
<evidence type="ECO:0000256" key="3">
    <source>
        <dbReference type="ARBA" id="ARBA00022989"/>
    </source>
</evidence>
<evidence type="ECO:0000313" key="9">
    <source>
        <dbReference type="Proteomes" id="UP000268229"/>
    </source>
</evidence>
<evidence type="ECO:0000259" key="7">
    <source>
        <dbReference type="Pfam" id="PF11846"/>
    </source>
</evidence>
<feature type="transmembrane region" description="Helical" evidence="5">
    <location>
        <begin position="44"/>
        <end position="64"/>
    </location>
</feature>
<feature type="domain" description="O-antigen ligase-related" evidence="6">
    <location>
        <begin position="211"/>
        <end position="368"/>
    </location>
</feature>
<feature type="transmembrane region" description="Helical" evidence="5">
    <location>
        <begin position="76"/>
        <end position="96"/>
    </location>
</feature>
<dbReference type="AlphaFoldDB" id="A0A3S5BVX4"/>
<evidence type="ECO:0000259" key="6">
    <source>
        <dbReference type="Pfam" id="PF04932"/>
    </source>
</evidence>
<dbReference type="RefSeq" id="WP_126304808.1">
    <property type="nucleotide sequence ID" value="NZ_LR134516.1"/>
</dbReference>
<reference evidence="8 9" key="1">
    <citation type="submission" date="2018-12" db="EMBL/GenBank/DDBJ databases">
        <authorList>
            <consortium name="Pathogen Informatics"/>
        </authorList>
    </citation>
    <scope>NUCLEOTIDE SEQUENCE [LARGE SCALE GENOMIC DNA]</scope>
    <source>
        <strain evidence="8 9">NCTC12227</strain>
    </source>
</reference>
<feature type="transmembrane region" description="Helical" evidence="5">
    <location>
        <begin position="133"/>
        <end position="152"/>
    </location>
</feature>
<feature type="transmembrane region" description="Helical" evidence="5">
    <location>
        <begin position="228"/>
        <end position="245"/>
    </location>
</feature>
<comment type="subcellular location">
    <subcellularLocation>
        <location evidence="1">Membrane</location>
        <topology evidence="1">Multi-pass membrane protein</topology>
    </subcellularLocation>
</comment>
<name>A0A3S5BVX4_9NEIS</name>